<dbReference type="Proteomes" id="UP000828390">
    <property type="component" value="Unassembled WGS sequence"/>
</dbReference>
<proteinExistence type="predicted"/>
<organism evidence="1 2">
    <name type="scientific">Dreissena polymorpha</name>
    <name type="common">Zebra mussel</name>
    <name type="synonym">Mytilus polymorpha</name>
    <dbReference type="NCBI Taxonomy" id="45954"/>
    <lineage>
        <taxon>Eukaryota</taxon>
        <taxon>Metazoa</taxon>
        <taxon>Spiralia</taxon>
        <taxon>Lophotrochozoa</taxon>
        <taxon>Mollusca</taxon>
        <taxon>Bivalvia</taxon>
        <taxon>Autobranchia</taxon>
        <taxon>Heteroconchia</taxon>
        <taxon>Euheterodonta</taxon>
        <taxon>Imparidentia</taxon>
        <taxon>Neoheterodontei</taxon>
        <taxon>Myida</taxon>
        <taxon>Dreissenoidea</taxon>
        <taxon>Dreissenidae</taxon>
        <taxon>Dreissena</taxon>
    </lineage>
</organism>
<reference evidence="1" key="2">
    <citation type="submission" date="2020-11" db="EMBL/GenBank/DDBJ databases">
        <authorList>
            <person name="McCartney M.A."/>
            <person name="Auch B."/>
            <person name="Kono T."/>
            <person name="Mallez S."/>
            <person name="Becker A."/>
            <person name="Gohl D.M."/>
            <person name="Silverstein K.A.T."/>
            <person name="Koren S."/>
            <person name="Bechman K.B."/>
            <person name="Herman A."/>
            <person name="Abrahante J.E."/>
            <person name="Garbe J."/>
        </authorList>
    </citation>
    <scope>NUCLEOTIDE SEQUENCE</scope>
    <source>
        <strain evidence="1">Duluth1</strain>
        <tissue evidence="1">Whole animal</tissue>
    </source>
</reference>
<keyword evidence="2" id="KW-1185">Reference proteome</keyword>
<gene>
    <name evidence="1" type="ORF">DPMN_128719</name>
</gene>
<evidence type="ECO:0000313" key="2">
    <source>
        <dbReference type="Proteomes" id="UP000828390"/>
    </source>
</evidence>
<dbReference type="AlphaFoldDB" id="A0A9D4JZX7"/>
<comment type="caution">
    <text evidence="1">The sequence shown here is derived from an EMBL/GenBank/DDBJ whole genome shotgun (WGS) entry which is preliminary data.</text>
</comment>
<dbReference type="EMBL" id="JAIWYP010000005">
    <property type="protein sequence ID" value="KAH3826807.1"/>
    <property type="molecule type" value="Genomic_DNA"/>
</dbReference>
<reference evidence="1" key="1">
    <citation type="journal article" date="2019" name="bioRxiv">
        <title>The Genome of the Zebra Mussel, Dreissena polymorpha: A Resource for Invasive Species Research.</title>
        <authorList>
            <person name="McCartney M.A."/>
            <person name="Auch B."/>
            <person name="Kono T."/>
            <person name="Mallez S."/>
            <person name="Zhang Y."/>
            <person name="Obille A."/>
            <person name="Becker A."/>
            <person name="Abrahante J.E."/>
            <person name="Garbe J."/>
            <person name="Badalamenti J.P."/>
            <person name="Herman A."/>
            <person name="Mangelson H."/>
            <person name="Liachko I."/>
            <person name="Sullivan S."/>
            <person name="Sone E.D."/>
            <person name="Koren S."/>
            <person name="Silverstein K.A.T."/>
            <person name="Beckman K.B."/>
            <person name="Gohl D.M."/>
        </authorList>
    </citation>
    <scope>NUCLEOTIDE SEQUENCE</scope>
    <source>
        <strain evidence="1">Duluth1</strain>
        <tissue evidence="1">Whole animal</tissue>
    </source>
</reference>
<name>A0A9D4JZX7_DREPO</name>
<accession>A0A9D4JZX7</accession>
<sequence length="126" mass="14041">MHVKQSHSTITCPVNFSVERRTSVTVKTTNTPPLVQTTDSGSVSAYENVGISTNSESNTSESDFSRKCVALKSQTSVSVMYTTDCDGLRALSKNVRAYEARRDVTCYPGWKRQLQQCRVLLWQLGK</sequence>
<protein>
    <submittedName>
        <fullName evidence="1">Uncharacterized protein</fullName>
    </submittedName>
</protein>
<evidence type="ECO:0000313" key="1">
    <source>
        <dbReference type="EMBL" id="KAH3826807.1"/>
    </source>
</evidence>